<keyword evidence="1" id="KW-0378">Hydrolase</keyword>
<comment type="similarity">
    <text evidence="1">Belongs to the PP2C family.</text>
</comment>
<keyword evidence="4" id="KW-1185">Reference proteome</keyword>
<dbReference type="Gene3D" id="3.60.40.10">
    <property type="entry name" value="PPM-type phosphatase domain"/>
    <property type="match status" value="1"/>
</dbReference>
<keyword evidence="1" id="KW-0479">Metal-binding</keyword>
<dbReference type="PANTHER" id="PTHR12320:SF1">
    <property type="entry name" value="PROTEIN PHOSPHATASE PTC7 HOMOLOG"/>
    <property type="match status" value="1"/>
</dbReference>
<comment type="cofactor">
    <cofactor evidence="1">
        <name>Mg(2+)</name>
        <dbReference type="ChEBI" id="CHEBI:18420"/>
    </cofactor>
</comment>
<accession>A0A0V0QP86</accession>
<dbReference type="EC" id="3.1.3.16" evidence="1"/>
<comment type="cofactor">
    <cofactor evidence="1">
        <name>Mn(2+)</name>
        <dbReference type="ChEBI" id="CHEBI:29035"/>
    </cofactor>
</comment>
<dbReference type="SMART" id="SM00331">
    <property type="entry name" value="PP2C_SIG"/>
    <property type="match status" value="1"/>
</dbReference>
<dbReference type="InterPro" id="IPR036457">
    <property type="entry name" value="PPM-type-like_dom_sf"/>
</dbReference>
<dbReference type="GO" id="GO:0004722">
    <property type="term" value="F:protein serine/threonine phosphatase activity"/>
    <property type="evidence" value="ECO:0007669"/>
    <property type="project" value="UniProtKB-EC"/>
</dbReference>
<dbReference type="AlphaFoldDB" id="A0A0V0QP86"/>
<evidence type="ECO:0000259" key="2">
    <source>
        <dbReference type="PROSITE" id="PS51746"/>
    </source>
</evidence>
<reference evidence="3 4" key="1">
    <citation type="journal article" date="2015" name="Sci. Rep.">
        <title>Genome of the facultative scuticociliatosis pathogen Pseudocohnilembus persalinus provides insight into its virulence through horizontal gene transfer.</title>
        <authorList>
            <person name="Xiong J."/>
            <person name="Wang G."/>
            <person name="Cheng J."/>
            <person name="Tian M."/>
            <person name="Pan X."/>
            <person name="Warren A."/>
            <person name="Jiang C."/>
            <person name="Yuan D."/>
            <person name="Miao W."/>
        </authorList>
    </citation>
    <scope>NUCLEOTIDE SEQUENCE [LARGE SCALE GENOMIC DNA]</scope>
    <source>
        <strain evidence="3">36N120E</strain>
    </source>
</reference>
<evidence type="ECO:0000313" key="4">
    <source>
        <dbReference type="Proteomes" id="UP000054937"/>
    </source>
</evidence>
<dbReference type="SUPFAM" id="SSF81606">
    <property type="entry name" value="PP2C-like"/>
    <property type="match status" value="1"/>
</dbReference>
<keyword evidence="1" id="KW-0460">Magnesium</keyword>
<keyword evidence="1" id="KW-0464">Manganese</keyword>
<dbReference type="PANTHER" id="PTHR12320">
    <property type="entry name" value="PROTEIN PHOSPHATASE 2C"/>
    <property type="match status" value="1"/>
</dbReference>
<dbReference type="PROSITE" id="PS51746">
    <property type="entry name" value="PPM_2"/>
    <property type="match status" value="1"/>
</dbReference>
<sequence>MVHNNKLLCVCDGVGGWANHGVDAGKYSKKLASHIDELFQKTPQTYIEDPKSIIIDAHTLTKEIGSTTCCVLTINDQDENNLKTSYIGDSGYVIYRKTSQSTFETIYVSEEQQKSFNFPYQIGSEGDNPSKSLSFEHTVNHNDLIVVGTDGIFDNIDEKQILKCIQPFWESHDDIPDLDIVAEIISKYAYKLSLDPVYNSPFTKKARKAFLDFAGGKSDDITVCVAQVKLGKFQNQQQQQ</sequence>
<feature type="domain" description="PPM-type phosphatase" evidence="2">
    <location>
        <begin position="1"/>
        <end position="228"/>
    </location>
</feature>
<dbReference type="OrthoDB" id="60843at2759"/>
<dbReference type="Proteomes" id="UP000054937">
    <property type="component" value="Unassembled WGS sequence"/>
</dbReference>
<comment type="catalytic activity">
    <reaction evidence="1">
        <text>O-phospho-L-seryl-[protein] + H2O = L-seryl-[protein] + phosphate</text>
        <dbReference type="Rhea" id="RHEA:20629"/>
        <dbReference type="Rhea" id="RHEA-COMP:9863"/>
        <dbReference type="Rhea" id="RHEA-COMP:11604"/>
        <dbReference type="ChEBI" id="CHEBI:15377"/>
        <dbReference type="ChEBI" id="CHEBI:29999"/>
        <dbReference type="ChEBI" id="CHEBI:43474"/>
        <dbReference type="ChEBI" id="CHEBI:83421"/>
        <dbReference type="EC" id="3.1.3.16"/>
    </reaction>
</comment>
<dbReference type="InterPro" id="IPR039123">
    <property type="entry name" value="PPTC7"/>
</dbReference>
<evidence type="ECO:0000313" key="3">
    <source>
        <dbReference type="EMBL" id="KRX04094.1"/>
    </source>
</evidence>
<dbReference type="OMA" id="QKACNSL"/>
<dbReference type="SMART" id="SM00332">
    <property type="entry name" value="PP2Cc"/>
    <property type="match status" value="1"/>
</dbReference>
<proteinExistence type="inferred from homology"/>
<dbReference type="EMBL" id="LDAU01000121">
    <property type="protein sequence ID" value="KRX04094.1"/>
    <property type="molecule type" value="Genomic_DNA"/>
</dbReference>
<organism evidence="3 4">
    <name type="scientific">Pseudocohnilembus persalinus</name>
    <name type="common">Ciliate</name>
    <dbReference type="NCBI Taxonomy" id="266149"/>
    <lineage>
        <taxon>Eukaryota</taxon>
        <taxon>Sar</taxon>
        <taxon>Alveolata</taxon>
        <taxon>Ciliophora</taxon>
        <taxon>Intramacronucleata</taxon>
        <taxon>Oligohymenophorea</taxon>
        <taxon>Scuticociliatia</taxon>
        <taxon>Philasterida</taxon>
        <taxon>Pseudocohnilembidae</taxon>
        <taxon>Pseudocohnilembus</taxon>
    </lineage>
</organism>
<dbReference type="InterPro" id="IPR001932">
    <property type="entry name" value="PPM-type_phosphatase-like_dom"/>
</dbReference>
<dbReference type="InParanoid" id="A0A0V0QP86"/>
<comment type="catalytic activity">
    <reaction evidence="1">
        <text>O-phospho-L-threonyl-[protein] + H2O = L-threonyl-[protein] + phosphate</text>
        <dbReference type="Rhea" id="RHEA:47004"/>
        <dbReference type="Rhea" id="RHEA-COMP:11060"/>
        <dbReference type="Rhea" id="RHEA-COMP:11605"/>
        <dbReference type="ChEBI" id="CHEBI:15377"/>
        <dbReference type="ChEBI" id="CHEBI:30013"/>
        <dbReference type="ChEBI" id="CHEBI:43474"/>
        <dbReference type="ChEBI" id="CHEBI:61977"/>
        <dbReference type="EC" id="3.1.3.16"/>
    </reaction>
</comment>
<evidence type="ECO:0000256" key="1">
    <source>
        <dbReference type="RuleBase" id="RU366020"/>
    </source>
</evidence>
<keyword evidence="1" id="KW-0904">Protein phosphatase</keyword>
<dbReference type="GO" id="GO:0046872">
    <property type="term" value="F:metal ion binding"/>
    <property type="evidence" value="ECO:0007669"/>
    <property type="project" value="UniProtKB-UniRule"/>
</dbReference>
<comment type="caution">
    <text evidence="3">The sequence shown here is derived from an EMBL/GenBank/DDBJ whole genome shotgun (WGS) entry which is preliminary data.</text>
</comment>
<name>A0A0V0QP86_PSEPJ</name>
<protein>
    <recommendedName>
        <fullName evidence="1">Protein phosphatase</fullName>
        <ecNumber evidence="1">3.1.3.16</ecNumber>
    </recommendedName>
</protein>
<gene>
    <name evidence="3" type="ORF">PPERSA_08309</name>
</gene>